<keyword evidence="3" id="KW-1185">Reference proteome</keyword>
<name>A0A857F326_9GAMM</name>
<sequence>MPTAAIIIVAPTSKAMVCKARLAKNTFSPLSRDSGGMESVIVNSLMPVIFHIAGALAALNYSIHPWSHACFPLFCT</sequence>
<evidence type="ECO:0000256" key="1">
    <source>
        <dbReference type="SAM" id="Phobius"/>
    </source>
</evidence>
<keyword evidence="1" id="KW-1133">Transmembrane helix</keyword>
<keyword evidence="1" id="KW-0812">Transmembrane</keyword>
<dbReference type="Proteomes" id="UP000464402">
    <property type="component" value="Chromosome"/>
</dbReference>
<dbReference type="AlphaFoldDB" id="A0A857F326"/>
<dbReference type="KEGG" id="yca:F0T03_18310"/>
<feature type="transmembrane region" description="Helical" evidence="1">
    <location>
        <begin position="39"/>
        <end position="59"/>
    </location>
</feature>
<keyword evidence="1" id="KW-0472">Membrane</keyword>
<accession>A0A857F326</accession>
<organism evidence="2 3">
    <name type="scientific">Yersinia canariae</name>
    <dbReference type="NCBI Taxonomy" id="2607663"/>
    <lineage>
        <taxon>Bacteria</taxon>
        <taxon>Pseudomonadati</taxon>
        <taxon>Pseudomonadota</taxon>
        <taxon>Gammaproteobacteria</taxon>
        <taxon>Enterobacterales</taxon>
        <taxon>Yersiniaceae</taxon>
        <taxon>Yersinia</taxon>
    </lineage>
</organism>
<evidence type="ECO:0000313" key="3">
    <source>
        <dbReference type="Proteomes" id="UP000464402"/>
    </source>
</evidence>
<proteinExistence type="predicted"/>
<evidence type="ECO:0000313" key="2">
    <source>
        <dbReference type="EMBL" id="QHB33920.1"/>
    </source>
</evidence>
<reference evidence="3" key="1">
    <citation type="submission" date="2019-09" db="EMBL/GenBank/DDBJ databases">
        <title>Yersinia canariae sp. nov., isolated from a human yersiniosis case.</title>
        <authorList>
            <person name="Nguyen S.V."/>
            <person name="Greig D."/>
            <person name="Hurley D."/>
            <person name="Cao Y."/>
            <person name="McCabe E."/>
            <person name="Mitchell M."/>
            <person name="Jenkins C."/>
            <person name="Fanning S."/>
        </authorList>
    </citation>
    <scope>NUCLEOTIDE SEQUENCE [LARGE SCALE GENOMIC DNA]</scope>
    <source>
        <strain evidence="3">NCTC 14382</strain>
    </source>
</reference>
<protein>
    <submittedName>
        <fullName evidence="2">Uncharacterized protein</fullName>
    </submittedName>
</protein>
<gene>
    <name evidence="2" type="ORF">F0T03_18310</name>
</gene>
<dbReference type="EMBL" id="CP043727">
    <property type="protein sequence ID" value="QHB33920.1"/>
    <property type="molecule type" value="Genomic_DNA"/>
</dbReference>